<reference evidence="1" key="2">
    <citation type="journal article" date="2022" name="Microbiol. Resour. Announc.">
        <title>Metagenome Sequencing to Explore Phylogenomics of Terrestrial Cyanobacteria.</title>
        <authorList>
            <person name="Ward R.D."/>
            <person name="Stajich J.E."/>
            <person name="Johansen J.R."/>
            <person name="Huntemann M."/>
            <person name="Clum A."/>
            <person name="Foster B."/>
            <person name="Foster B."/>
            <person name="Roux S."/>
            <person name="Palaniappan K."/>
            <person name="Varghese N."/>
            <person name="Mukherjee S."/>
            <person name="Reddy T.B.K."/>
            <person name="Daum C."/>
            <person name="Copeland A."/>
            <person name="Chen I.A."/>
            <person name="Ivanova N.N."/>
            <person name="Kyrpides N.C."/>
            <person name="Shapiro N."/>
            <person name="Eloe-Fadrosh E.A."/>
            <person name="Pietrasiak N."/>
        </authorList>
    </citation>
    <scope>NUCLEOTIDE SEQUENCE</scope>
    <source>
        <strain evidence="1">GSE-NOS-MK-12-04C</strain>
    </source>
</reference>
<dbReference type="PANTHER" id="PTHR14136:SF17">
    <property type="entry name" value="BTB_POZ DOMAIN-CONTAINING PROTEIN KCTD9"/>
    <property type="match status" value="1"/>
</dbReference>
<dbReference type="EMBL" id="JAHHGZ010000059">
    <property type="protein sequence ID" value="MBW4671994.1"/>
    <property type="molecule type" value="Genomic_DNA"/>
</dbReference>
<name>A0A951QT34_9CYAN</name>
<dbReference type="Proteomes" id="UP000729701">
    <property type="component" value="Unassembled WGS sequence"/>
</dbReference>
<proteinExistence type="predicted"/>
<accession>A0A951QT34</accession>
<organism evidence="1 2">
    <name type="scientific">Cyanomargarita calcarea GSE-NOS-MK-12-04C</name>
    <dbReference type="NCBI Taxonomy" id="2839659"/>
    <lineage>
        <taxon>Bacteria</taxon>
        <taxon>Bacillati</taxon>
        <taxon>Cyanobacteriota</taxon>
        <taxon>Cyanophyceae</taxon>
        <taxon>Nostocales</taxon>
        <taxon>Cyanomargaritaceae</taxon>
        <taxon>Cyanomargarita</taxon>
    </lineage>
</organism>
<protein>
    <submittedName>
        <fullName evidence="1">Pentapeptide repeat-containing protein</fullName>
    </submittedName>
</protein>
<comment type="caution">
    <text evidence="1">The sequence shown here is derived from an EMBL/GenBank/DDBJ whole genome shotgun (WGS) entry which is preliminary data.</text>
</comment>
<evidence type="ECO:0000313" key="1">
    <source>
        <dbReference type="EMBL" id="MBW4671994.1"/>
    </source>
</evidence>
<sequence length="217" mass="23538">MNNILTNLNSWLQGKQKYTLLFDSSSAAQEIAFMLNGKWDECNAVIMPKCDEIAINTAANLIEATWCYQGASTAVLNRLATHELVSRYAMGERFFINANLRCANACSLSLSEVNLSHAKLNFANLSETNLSKADLTRADIQNANLSDSNLSQARLFRANLSASNLSRADLKGADLRHACLSGANLSEADLRGANLDQTDLRGADLYGALINNMGSGE</sequence>
<dbReference type="InterPro" id="IPR001646">
    <property type="entry name" value="5peptide_repeat"/>
</dbReference>
<reference evidence="1" key="1">
    <citation type="submission" date="2021-05" db="EMBL/GenBank/DDBJ databases">
        <authorList>
            <person name="Pietrasiak N."/>
            <person name="Ward R."/>
            <person name="Stajich J.E."/>
            <person name="Kurbessoian T."/>
        </authorList>
    </citation>
    <scope>NUCLEOTIDE SEQUENCE</scope>
    <source>
        <strain evidence="1">GSE-NOS-MK-12-04C</strain>
    </source>
</reference>
<dbReference type="Pfam" id="PF00805">
    <property type="entry name" value="Pentapeptide"/>
    <property type="match status" value="2"/>
</dbReference>
<dbReference type="PANTHER" id="PTHR14136">
    <property type="entry name" value="BTB_POZ DOMAIN-CONTAINING PROTEIN KCTD9"/>
    <property type="match status" value="1"/>
</dbReference>
<dbReference type="AlphaFoldDB" id="A0A951QT34"/>
<evidence type="ECO:0000313" key="2">
    <source>
        <dbReference type="Proteomes" id="UP000729701"/>
    </source>
</evidence>
<dbReference type="SUPFAM" id="SSF141571">
    <property type="entry name" value="Pentapeptide repeat-like"/>
    <property type="match status" value="1"/>
</dbReference>
<dbReference type="Gene3D" id="2.160.20.80">
    <property type="entry name" value="E3 ubiquitin-protein ligase SopA"/>
    <property type="match status" value="1"/>
</dbReference>
<dbReference type="InterPro" id="IPR051082">
    <property type="entry name" value="Pentapeptide-BTB/POZ_domain"/>
</dbReference>
<gene>
    <name evidence="1" type="ORF">KME60_32365</name>
</gene>